<dbReference type="RefSeq" id="WP_343785873.1">
    <property type="nucleotide sequence ID" value="NZ_BAAAEU010000001.1"/>
</dbReference>
<keyword evidence="2" id="KW-1185">Reference proteome</keyword>
<comment type="caution">
    <text evidence="1">The sequence shown here is derived from an EMBL/GenBank/DDBJ whole genome shotgun (WGS) entry which is preliminary data.</text>
</comment>
<evidence type="ECO:0000313" key="2">
    <source>
        <dbReference type="Proteomes" id="UP001501523"/>
    </source>
</evidence>
<organism evidence="1 2">
    <name type="scientific">Dokdonella soli</name>
    <dbReference type="NCBI Taxonomy" id="529810"/>
    <lineage>
        <taxon>Bacteria</taxon>
        <taxon>Pseudomonadati</taxon>
        <taxon>Pseudomonadota</taxon>
        <taxon>Gammaproteobacteria</taxon>
        <taxon>Lysobacterales</taxon>
        <taxon>Rhodanobacteraceae</taxon>
        <taxon>Dokdonella</taxon>
    </lineage>
</organism>
<gene>
    <name evidence="1" type="ORF">GCM10009105_00160</name>
</gene>
<dbReference type="Proteomes" id="UP001501523">
    <property type="component" value="Unassembled WGS sequence"/>
</dbReference>
<reference evidence="1 2" key="1">
    <citation type="journal article" date="2019" name="Int. J. Syst. Evol. Microbiol.">
        <title>The Global Catalogue of Microorganisms (GCM) 10K type strain sequencing project: providing services to taxonomists for standard genome sequencing and annotation.</title>
        <authorList>
            <consortium name="The Broad Institute Genomics Platform"/>
            <consortium name="The Broad Institute Genome Sequencing Center for Infectious Disease"/>
            <person name="Wu L."/>
            <person name="Ma J."/>
        </authorList>
    </citation>
    <scope>NUCLEOTIDE SEQUENCE [LARGE SCALE GENOMIC DNA]</scope>
    <source>
        <strain evidence="1 2">JCM 15421</strain>
    </source>
</reference>
<proteinExistence type="predicted"/>
<name>A0ABN1IAZ6_9GAMM</name>
<protein>
    <submittedName>
        <fullName evidence="1">Uncharacterized protein</fullName>
    </submittedName>
</protein>
<dbReference type="EMBL" id="BAAAEU010000001">
    <property type="protein sequence ID" value="GAA0703801.1"/>
    <property type="molecule type" value="Genomic_DNA"/>
</dbReference>
<evidence type="ECO:0000313" key="1">
    <source>
        <dbReference type="EMBL" id="GAA0703801.1"/>
    </source>
</evidence>
<accession>A0ABN1IAZ6</accession>
<sequence>MNIELPDLSSPQRETLEKYLPFVLAIAVAWLLARGLKKLFWTAFGLFRAFHWSGLGHHGW</sequence>